<evidence type="ECO:0000256" key="4">
    <source>
        <dbReference type="ARBA" id="ARBA00022989"/>
    </source>
</evidence>
<evidence type="ECO:0000256" key="2">
    <source>
        <dbReference type="ARBA" id="ARBA00022475"/>
    </source>
</evidence>
<dbReference type="EMBL" id="CP128399">
    <property type="protein sequence ID" value="WJW67047.1"/>
    <property type="molecule type" value="Genomic_DNA"/>
</dbReference>
<reference evidence="9" key="2">
    <citation type="journal article" date="2024" name="Nature">
        <title>Anoxygenic phototroph of the Chloroflexota uses a type I reaction centre.</title>
        <authorList>
            <person name="Tsuji J.M."/>
            <person name="Shaw N.A."/>
            <person name="Nagashima S."/>
            <person name="Venkiteswaran J.J."/>
            <person name="Schiff S.L."/>
            <person name="Watanabe T."/>
            <person name="Fukui M."/>
            <person name="Hanada S."/>
            <person name="Tank M."/>
            <person name="Neufeld J.D."/>
        </authorList>
    </citation>
    <scope>NUCLEOTIDE SEQUENCE</scope>
    <source>
        <strain evidence="9">L227-S17</strain>
    </source>
</reference>
<evidence type="ECO:0000256" key="1">
    <source>
        <dbReference type="ARBA" id="ARBA00004651"/>
    </source>
</evidence>
<proteinExistence type="predicted"/>
<name>A0A8T7LT09_9CHLR</name>
<dbReference type="Proteomes" id="UP000521676">
    <property type="component" value="Unassembled WGS sequence"/>
</dbReference>
<keyword evidence="2" id="KW-1003">Cell membrane</keyword>
<evidence type="ECO:0000313" key="10">
    <source>
        <dbReference type="Proteomes" id="UP000521676"/>
    </source>
</evidence>
<dbReference type="PANTHER" id="PTHR36115:SF4">
    <property type="entry name" value="MEMBRANE PROTEIN"/>
    <property type="match status" value="1"/>
</dbReference>
<organism evidence="8 10">
    <name type="scientific">Candidatus Chlorohelix allophototropha</name>
    <dbReference type="NCBI Taxonomy" id="3003348"/>
    <lineage>
        <taxon>Bacteria</taxon>
        <taxon>Bacillati</taxon>
        <taxon>Chloroflexota</taxon>
        <taxon>Chloroflexia</taxon>
        <taxon>Candidatus Chloroheliales</taxon>
        <taxon>Candidatus Chloroheliaceae</taxon>
        <taxon>Candidatus Chlorohelix</taxon>
    </lineage>
</organism>
<reference evidence="8 10" key="1">
    <citation type="submission" date="2020-06" db="EMBL/GenBank/DDBJ databases">
        <title>Anoxygenic phototrophic Chloroflexota member uses a Type I reaction center.</title>
        <authorList>
            <person name="Tsuji J.M."/>
            <person name="Shaw N.A."/>
            <person name="Nagashima S."/>
            <person name="Venkiteswaran J."/>
            <person name="Schiff S.L."/>
            <person name="Hanada S."/>
            <person name="Tank M."/>
            <person name="Neufeld J.D."/>
        </authorList>
    </citation>
    <scope>NUCLEOTIDE SEQUENCE [LARGE SCALE GENOMIC DNA]</scope>
    <source>
        <strain evidence="8">L227-S17</strain>
    </source>
</reference>
<gene>
    <name evidence="8" type="ORF">HXX08_04735</name>
    <name evidence="9" type="ORF">OZ401_000295</name>
</gene>
<keyword evidence="11" id="KW-1185">Reference proteome</keyword>
<evidence type="ECO:0000313" key="11">
    <source>
        <dbReference type="Proteomes" id="UP001431572"/>
    </source>
</evidence>
<accession>A0A8T7LT09</accession>
<feature type="transmembrane region" description="Helical" evidence="6">
    <location>
        <begin position="206"/>
        <end position="234"/>
    </location>
</feature>
<evidence type="ECO:0000256" key="5">
    <source>
        <dbReference type="ARBA" id="ARBA00023136"/>
    </source>
</evidence>
<dbReference type="GO" id="GO:0005886">
    <property type="term" value="C:plasma membrane"/>
    <property type="evidence" value="ECO:0007669"/>
    <property type="project" value="UniProtKB-SubCell"/>
</dbReference>
<keyword evidence="3 6" id="KW-0812">Transmembrane</keyword>
<dbReference type="InterPro" id="IPR051791">
    <property type="entry name" value="Pra-immunoreactive"/>
</dbReference>
<comment type="subcellular location">
    <subcellularLocation>
        <location evidence="1">Cell membrane</location>
        <topology evidence="1">Multi-pass membrane protein</topology>
    </subcellularLocation>
</comment>
<dbReference type="Proteomes" id="UP001431572">
    <property type="component" value="Chromosome 1"/>
</dbReference>
<feature type="domain" description="RDD" evidence="7">
    <location>
        <begin position="120"/>
        <end position="246"/>
    </location>
</feature>
<evidence type="ECO:0000313" key="8">
    <source>
        <dbReference type="EMBL" id="NWJ45168.1"/>
    </source>
</evidence>
<feature type="transmembrane region" description="Helical" evidence="6">
    <location>
        <begin position="126"/>
        <end position="146"/>
    </location>
</feature>
<feature type="transmembrane region" description="Helical" evidence="6">
    <location>
        <begin position="161"/>
        <end position="185"/>
    </location>
</feature>
<dbReference type="Pfam" id="PF06271">
    <property type="entry name" value="RDD"/>
    <property type="match status" value="1"/>
</dbReference>
<evidence type="ECO:0000256" key="3">
    <source>
        <dbReference type="ARBA" id="ARBA00022692"/>
    </source>
</evidence>
<dbReference type="AlphaFoldDB" id="A0A8T7LT09"/>
<sequence>MYCNNCGKLNLKEANFCYGCGKALELVTESVQVPPAPVSSVAANTPPPYYSTTPSTYYSDYYNTWQYPPANYNPVNSPNFLYHHPLAYNAAGLTYDISGQPSALYSYVDEQGRLVLLKRANHGKRLLAGILDWVLGSLPGWLVIIAADNNLSYILPFSQGISWWASLISTLCFFGYFLTMTALAGQTLGKMALGIRVVRYDAKKPGWLLAFIRQCLGYPLSIAGFMLGFVSIFVDSRRQSWHDKMARTLVVEERIYIEGRDFSLPPFSQ</sequence>
<evidence type="ECO:0000259" key="7">
    <source>
        <dbReference type="Pfam" id="PF06271"/>
    </source>
</evidence>
<dbReference type="RefSeq" id="WP_341468942.1">
    <property type="nucleotide sequence ID" value="NZ_CP128399.1"/>
</dbReference>
<dbReference type="PANTHER" id="PTHR36115">
    <property type="entry name" value="PROLINE-RICH ANTIGEN HOMOLOG-RELATED"/>
    <property type="match status" value="1"/>
</dbReference>
<evidence type="ECO:0000256" key="6">
    <source>
        <dbReference type="SAM" id="Phobius"/>
    </source>
</evidence>
<keyword evidence="4 6" id="KW-1133">Transmembrane helix</keyword>
<protein>
    <submittedName>
        <fullName evidence="8">RDD family protein</fullName>
    </submittedName>
</protein>
<keyword evidence="5 6" id="KW-0472">Membrane</keyword>
<evidence type="ECO:0000313" key="9">
    <source>
        <dbReference type="EMBL" id="WJW67047.1"/>
    </source>
</evidence>
<dbReference type="InterPro" id="IPR010432">
    <property type="entry name" value="RDD"/>
</dbReference>
<dbReference type="EMBL" id="JACATZ010000001">
    <property type="protein sequence ID" value="NWJ45168.1"/>
    <property type="molecule type" value="Genomic_DNA"/>
</dbReference>